<dbReference type="PROSITE" id="PS51704">
    <property type="entry name" value="GP_PDE"/>
    <property type="match status" value="1"/>
</dbReference>
<dbReference type="PANTHER" id="PTHR46211:SF1">
    <property type="entry name" value="GLYCEROPHOSPHODIESTER PHOSPHODIESTERASE, CYTOPLASMIC"/>
    <property type="match status" value="1"/>
</dbReference>
<feature type="domain" description="GP-PDE" evidence="1">
    <location>
        <begin position="11"/>
        <end position="269"/>
    </location>
</feature>
<name>E6PUC8_9ZZZZ</name>
<sequence length="314" mass="33577">MGNPFISTEPCQRIAHRSGGWLAPENTLAGFKAGLQAGFSAFECDVKLSADGVPFLLHDDLLGRTTEASGRASWQPWERLAQLDAGAAFKPRLAGERPPAGVRLRTAGGSHQRIPSLESVAALLAGQDIWLNLEIKPDADASAAQQADWGARIAQAAARLWADAAQPPCLSSFSIPALQGALRTAPQLPRAWLCAALPQHWREAAQTLALQALHLDARACTPELAHAVHAAALRLRLYTVNDAAAQAQWCAAGIDGLFTDALDLGPAPSPAAAFDSQETKWVEGRFHAGTGFGWIWKPRAAARRLRATIERSRC</sequence>
<dbReference type="AlphaFoldDB" id="E6PUC8"/>
<evidence type="ECO:0000259" key="1">
    <source>
        <dbReference type="PROSITE" id="PS51704"/>
    </source>
</evidence>
<accession>E6PUC8</accession>
<protein>
    <submittedName>
        <fullName evidence="2">Putative Glycerophosphodiester phosphodiesterase</fullName>
        <ecNumber evidence="2">3.1.4.46</ecNumber>
    </submittedName>
</protein>
<dbReference type="Gene3D" id="3.20.20.190">
    <property type="entry name" value="Phosphatidylinositol (PI) phosphodiesterase"/>
    <property type="match status" value="1"/>
</dbReference>
<organism evidence="2">
    <name type="scientific">mine drainage metagenome</name>
    <dbReference type="NCBI Taxonomy" id="410659"/>
    <lineage>
        <taxon>unclassified sequences</taxon>
        <taxon>metagenomes</taxon>
        <taxon>ecological metagenomes</taxon>
    </lineage>
</organism>
<dbReference type="InterPro" id="IPR017946">
    <property type="entry name" value="PLC-like_Pdiesterase_TIM-brl"/>
</dbReference>
<dbReference type="GO" id="GO:0008889">
    <property type="term" value="F:glycerophosphodiester phosphodiesterase activity"/>
    <property type="evidence" value="ECO:0007669"/>
    <property type="project" value="UniProtKB-EC"/>
</dbReference>
<gene>
    <name evidence="2" type="ORF">CARN2_4016</name>
</gene>
<dbReference type="EMBL" id="CABM01000056">
    <property type="protein sequence ID" value="CBH98535.1"/>
    <property type="molecule type" value="Genomic_DNA"/>
</dbReference>
<dbReference type="SUPFAM" id="SSF51695">
    <property type="entry name" value="PLC-like phosphodiesterases"/>
    <property type="match status" value="1"/>
</dbReference>
<dbReference type="PANTHER" id="PTHR46211">
    <property type="entry name" value="GLYCEROPHOSPHORYL DIESTER PHOSPHODIESTERASE"/>
    <property type="match status" value="1"/>
</dbReference>
<comment type="caution">
    <text evidence="2">The sequence shown here is derived from an EMBL/GenBank/DDBJ whole genome shotgun (WGS) entry which is preliminary data.</text>
</comment>
<dbReference type="GO" id="GO:0006629">
    <property type="term" value="P:lipid metabolic process"/>
    <property type="evidence" value="ECO:0007669"/>
    <property type="project" value="InterPro"/>
</dbReference>
<dbReference type="Pfam" id="PF03009">
    <property type="entry name" value="GDPD"/>
    <property type="match status" value="1"/>
</dbReference>
<proteinExistence type="predicted"/>
<dbReference type="InterPro" id="IPR030395">
    <property type="entry name" value="GP_PDE_dom"/>
</dbReference>
<evidence type="ECO:0000313" key="2">
    <source>
        <dbReference type="EMBL" id="CBH98535.1"/>
    </source>
</evidence>
<reference evidence="2" key="1">
    <citation type="submission" date="2009-10" db="EMBL/GenBank/DDBJ databases">
        <title>Diversity of trophic interactions inside an arsenic-rich microbial ecosystem.</title>
        <authorList>
            <person name="Bertin P.N."/>
            <person name="Heinrich-Salmeron A."/>
            <person name="Pelletier E."/>
            <person name="Goulhen-Chollet F."/>
            <person name="Arsene-Ploetze F."/>
            <person name="Gallien S."/>
            <person name="Calteau A."/>
            <person name="Vallenet D."/>
            <person name="Casiot C."/>
            <person name="Chane-Woon-Ming B."/>
            <person name="Giloteaux L."/>
            <person name="Barakat M."/>
            <person name="Bonnefoy V."/>
            <person name="Bruneel O."/>
            <person name="Chandler M."/>
            <person name="Cleiss J."/>
            <person name="Duran R."/>
            <person name="Elbaz-Poulichet F."/>
            <person name="Fonknechten N."/>
            <person name="Lauga B."/>
            <person name="Mornico D."/>
            <person name="Ortet P."/>
            <person name="Schaeffer C."/>
            <person name="Siguier P."/>
            <person name="Alexander Thil Smith A."/>
            <person name="Van Dorsselaer A."/>
            <person name="Weissenbach J."/>
            <person name="Medigue C."/>
            <person name="Le Paslier D."/>
        </authorList>
    </citation>
    <scope>NUCLEOTIDE SEQUENCE</scope>
</reference>
<dbReference type="EC" id="3.1.4.46" evidence="2"/>
<keyword evidence="2" id="KW-0378">Hydrolase</keyword>